<reference evidence="8 9" key="1">
    <citation type="submission" date="2018-08" db="EMBL/GenBank/DDBJ databases">
        <title>A genome reference for cultivated species of the human gut microbiota.</title>
        <authorList>
            <person name="Zou Y."/>
            <person name="Xue W."/>
            <person name="Luo G."/>
        </authorList>
    </citation>
    <scope>NUCLEOTIDE SEQUENCE [LARGE SCALE GENOMIC DNA]</scope>
    <source>
        <strain evidence="8 9">AF24-29</strain>
    </source>
</reference>
<dbReference type="GO" id="GO:0008483">
    <property type="term" value="F:transaminase activity"/>
    <property type="evidence" value="ECO:0007669"/>
    <property type="project" value="UniProtKB-KW"/>
</dbReference>
<comment type="cofactor">
    <cofactor evidence="1 6">
        <name>pyridoxal 5'-phosphate</name>
        <dbReference type="ChEBI" id="CHEBI:597326"/>
    </cofactor>
</comment>
<evidence type="ECO:0000256" key="5">
    <source>
        <dbReference type="ARBA" id="ARBA00022898"/>
    </source>
</evidence>
<dbReference type="InterPro" id="IPR015421">
    <property type="entry name" value="PyrdxlP-dep_Trfase_major"/>
</dbReference>
<dbReference type="EC" id="2.6.1.-" evidence="6"/>
<dbReference type="PANTHER" id="PTHR46383">
    <property type="entry name" value="ASPARTATE AMINOTRANSFERASE"/>
    <property type="match status" value="1"/>
</dbReference>
<evidence type="ECO:0000313" key="8">
    <source>
        <dbReference type="EMBL" id="RGR75636.1"/>
    </source>
</evidence>
<dbReference type="PANTHER" id="PTHR46383:SF3">
    <property type="entry name" value="ASPARTATE AMINOTRANSFERASE-RELATED"/>
    <property type="match status" value="1"/>
</dbReference>
<dbReference type="Proteomes" id="UP000284178">
    <property type="component" value="Unassembled WGS sequence"/>
</dbReference>
<dbReference type="PROSITE" id="PS00105">
    <property type="entry name" value="AA_TRANSFER_CLASS_1"/>
    <property type="match status" value="1"/>
</dbReference>
<comment type="caution">
    <text evidence="8">The sequence shown here is derived from an EMBL/GenBank/DDBJ whole genome shotgun (WGS) entry which is preliminary data.</text>
</comment>
<evidence type="ECO:0000259" key="7">
    <source>
        <dbReference type="Pfam" id="PF00155"/>
    </source>
</evidence>
<dbReference type="GO" id="GO:0006520">
    <property type="term" value="P:amino acid metabolic process"/>
    <property type="evidence" value="ECO:0007669"/>
    <property type="project" value="InterPro"/>
</dbReference>
<proteinExistence type="inferred from homology"/>
<evidence type="ECO:0000313" key="9">
    <source>
        <dbReference type="Proteomes" id="UP000284178"/>
    </source>
</evidence>
<dbReference type="CDD" id="cd00609">
    <property type="entry name" value="AAT_like"/>
    <property type="match status" value="1"/>
</dbReference>
<keyword evidence="4 6" id="KW-0808">Transferase</keyword>
<dbReference type="Gene3D" id="3.40.640.10">
    <property type="entry name" value="Type I PLP-dependent aspartate aminotransferase-like (Major domain)"/>
    <property type="match status" value="1"/>
</dbReference>
<dbReference type="InterPro" id="IPR050596">
    <property type="entry name" value="AspAT/PAT-like"/>
</dbReference>
<evidence type="ECO:0000256" key="1">
    <source>
        <dbReference type="ARBA" id="ARBA00001933"/>
    </source>
</evidence>
<dbReference type="AlphaFoldDB" id="A0A412G4K7"/>
<dbReference type="Pfam" id="PF00155">
    <property type="entry name" value="Aminotran_1_2"/>
    <property type="match status" value="1"/>
</dbReference>
<protein>
    <recommendedName>
        <fullName evidence="6">Aminotransferase</fullName>
        <ecNumber evidence="6">2.6.1.-</ecNumber>
    </recommendedName>
</protein>
<dbReference type="SUPFAM" id="SSF53383">
    <property type="entry name" value="PLP-dependent transferases"/>
    <property type="match status" value="1"/>
</dbReference>
<gene>
    <name evidence="8" type="ORF">DWY25_05215</name>
</gene>
<evidence type="ECO:0000256" key="6">
    <source>
        <dbReference type="RuleBase" id="RU000481"/>
    </source>
</evidence>
<evidence type="ECO:0000256" key="2">
    <source>
        <dbReference type="ARBA" id="ARBA00007441"/>
    </source>
</evidence>
<name>A0A412G4K7_9FIRM</name>
<dbReference type="EMBL" id="QRUP01000004">
    <property type="protein sequence ID" value="RGR75636.1"/>
    <property type="molecule type" value="Genomic_DNA"/>
</dbReference>
<keyword evidence="5" id="KW-0663">Pyridoxal phosphate</keyword>
<evidence type="ECO:0000256" key="3">
    <source>
        <dbReference type="ARBA" id="ARBA00022576"/>
    </source>
</evidence>
<comment type="similarity">
    <text evidence="2 6">Belongs to the class-I pyridoxal-phosphate-dependent aminotransferase family.</text>
</comment>
<accession>A0A412G4K7</accession>
<keyword evidence="9" id="KW-1185">Reference proteome</keyword>
<dbReference type="GO" id="GO:0030170">
    <property type="term" value="F:pyridoxal phosphate binding"/>
    <property type="evidence" value="ECO:0007669"/>
    <property type="project" value="InterPro"/>
</dbReference>
<dbReference type="InterPro" id="IPR004838">
    <property type="entry name" value="NHTrfase_class1_PyrdxlP-BS"/>
</dbReference>
<dbReference type="InterPro" id="IPR004839">
    <property type="entry name" value="Aminotransferase_I/II_large"/>
</dbReference>
<feature type="domain" description="Aminotransferase class I/classII large" evidence="7">
    <location>
        <begin position="38"/>
        <end position="375"/>
    </location>
</feature>
<keyword evidence="3 6" id="KW-0032">Aminotransferase</keyword>
<dbReference type="InterPro" id="IPR015424">
    <property type="entry name" value="PyrdxlP-dep_Trfase"/>
</dbReference>
<sequence>MKRKEAIMRIHEEVRKMPLSPIRAWTQRLHDLGPRAELTLGEPAQSTDPRIGEAAAAALRQGLTHYPPAAGLKSLRELLAEREKAQRGWRFRPEQILITDGAQEALAVCCLGLLNPGDEVLVTDPGYPGTLSALALASATPVFFPLDAQGQPEFAAMERAVSVKTRAILVASPNNPTGQILSAATWTQLAALAEKQDLALIVDAAYEQLSWKPLNFKALRPYRHRVIFIGSFSKTYAMTGWRLGWISAPRRWGEALLKTHQALVSGVAGFVQQAACTALTLPVDPWRQTVAEQSEYSWQRLNEIGLTCPQPEGSFYCFPSIVSTGLTSEQFALRLAEQAGVAVLPGTLFGQHGAGHVRLSVCTDRQTLDWALDQIEKWIKADG</sequence>
<organism evidence="8 9">
    <name type="scientific">Holdemania filiformis</name>
    <dbReference type="NCBI Taxonomy" id="61171"/>
    <lineage>
        <taxon>Bacteria</taxon>
        <taxon>Bacillati</taxon>
        <taxon>Bacillota</taxon>
        <taxon>Erysipelotrichia</taxon>
        <taxon>Erysipelotrichales</taxon>
        <taxon>Erysipelotrichaceae</taxon>
        <taxon>Holdemania</taxon>
    </lineage>
</organism>
<evidence type="ECO:0000256" key="4">
    <source>
        <dbReference type="ARBA" id="ARBA00022679"/>
    </source>
</evidence>